<reference evidence="5 6" key="1">
    <citation type="submission" date="2018-10" db="EMBL/GenBank/DDBJ databases">
        <title>Pseudomonas leptonychotis sp. nov., isolated from Weddell seals in Antarctica.</title>
        <authorList>
            <person name="Novakova D."/>
            <person name="Svec P."/>
            <person name="Kralova S."/>
            <person name="Kristofova L."/>
            <person name="Zeman M."/>
            <person name="Pantucek R."/>
            <person name="Maslanova I."/>
            <person name="Sedlacek I."/>
        </authorList>
    </citation>
    <scope>NUCLEOTIDE SEQUENCE [LARGE SCALE GENOMIC DNA]</scope>
    <source>
        <strain evidence="5 6">CCM 8849</strain>
    </source>
</reference>
<keyword evidence="3" id="KW-0963">Cytoplasm</keyword>
<dbReference type="PANTHER" id="PTHR22617">
    <property type="entry name" value="CHEMOTAXIS SENSOR HISTIDINE KINASE-RELATED"/>
    <property type="match status" value="1"/>
</dbReference>
<gene>
    <name evidence="5" type="ORF">D8779_01965</name>
</gene>
<dbReference type="InterPro" id="IPR002545">
    <property type="entry name" value="CheW-lke_dom"/>
</dbReference>
<dbReference type="AlphaFoldDB" id="A0A4V4R9I7"/>
<evidence type="ECO:0000313" key="5">
    <source>
        <dbReference type="EMBL" id="TIH09494.1"/>
    </source>
</evidence>
<evidence type="ECO:0000259" key="4">
    <source>
        <dbReference type="PROSITE" id="PS50851"/>
    </source>
</evidence>
<protein>
    <recommendedName>
        <fullName evidence="2">Chemotaxis protein CheW</fullName>
    </recommendedName>
</protein>
<evidence type="ECO:0000256" key="1">
    <source>
        <dbReference type="ARBA" id="ARBA00004496"/>
    </source>
</evidence>
<dbReference type="PANTHER" id="PTHR22617:SF45">
    <property type="entry name" value="CHEMOTAXIS PROTEIN CHEW"/>
    <property type="match status" value="1"/>
</dbReference>
<evidence type="ECO:0000256" key="2">
    <source>
        <dbReference type="ARBA" id="ARBA00021483"/>
    </source>
</evidence>
<dbReference type="GO" id="GO:0005829">
    <property type="term" value="C:cytosol"/>
    <property type="evidence" value="ECO:0007669"/>
    <property type="project" value="TreeGrafter"/>
</dbReference>
<dbReference type="EMBL" id="RFLV01000001">
    <property type="protein sequence ID" value="TIH09494.1"/>
    <property type="molecule type" value="Genomic_DNA"/>
</dbReference>
<dbReference type="SMART" id="SM00260">
    <property type="entry name" value="CheW"/>
    <property type="match status" value="1"/>
</dbReference>
<dbReference type="InterPro" id="IPR039315">
    <property type="entry name" value="CheW"/>
</dbReference>
<name>A0A4V4R9I7_9PSED</name>
<dbReference type="Gene3D" id="2.40.50.180">
    <property type="entry name" value="CheA-289, Domain 4"/>
    <property type="match status" value="1"/>
</dbReference>
<dbReference type="GO" id="GO:0006935">
    <property type="term" value="P:chemotaxis"/>
    <property type="evidence" value="ECO:0007669"/>
    <property type="project" value="InterPro"/>
</dbReference>
<evidence type="ECO:0000256" key="3">
    <source>
        <dbReference type="ARBA" id="ARBA00022490"/>
    </source>
</evidence>
<dbReference type="SUPFAM" id="SSF50341">
    <property type="entry name" value="CheW-like"/>
    <property type="match status" value="1"/>
</dbReference>
<dbReference type="InterPro" id="IPR036061">
    <property type="entry name" value="CheW-like_dom_sf"/>
</dbReference>
<comment type="subcellular location">
    <subcellularLocation>
        <location evidence="1">Cytoplasm</location>
    </subcellularLocation>
</comment>
<keyword evidence="6" id="KW-1185">Reference proteome</keyword>
<organism evidence="5 6">
    <name type="scientific">Pseudomonas leptonychotis</name>
    <dbReference type="NCBI Taxonomy" id="2448482"/>
    <lineage>
        <taxon>Bacteria</taxon>
        <taxon>Pseudomonadati</taxon>
        <taxon>Pseudomonadota</taxon>
        <taxon>Gammaproteobacteria</taxon>
        <taxon>Pseudomonadales</taxon>
        <taxon>Pseudomonadaceae</taxon>
        <taxon>Pseudomonas</taxon>
    </lineage>
</organism>
<dbReference type="RefSeq" id="WP_136662790.1">
    <property type="nucleotide sequence ID" value="NZ_RFLV01000001.1"/>
</dbReference>
<proteinExistence type="predicted"/>
<comment type="caution">
    <text evidence="5">The sequence shown here is derived from an EMBL/GenBank/DDBJ whole genome shotgun (WGS) entry which is preliminary data.</text>
</comment>
<dbReference type="OrthoDB" id="21516at2"/>
<accession>A0A4V4R9I7</accession>
<dbReference type="Pfam" id="PF01584">
    <property type="entry name" value="CheW"/>
    <property type="match status" value="1"/>
</dbReference>
<dbReference type="Proteomes" id="UP000307541">
    <property type="component" value="Unassembled WGS sequence"/>
</dbReference>
<dbReference type="GO" id="GO:0007165">
    <property type="term" value="P:signal transduction"/>
    <property type="evidence" value="ECO:0007669"/>
    <property type="project" value="InterPro"/>
</dbReference>
<dbReference type="Gene3D" id="2.30.30.40">
    <property type="entry name" value="SH3 Domains"/>
    <property type="match status" value="1"/>
</dbReference>
<evidence type="ECO:0000313" key="6">
    <source>
        <dbReference type="Proteomes" id="UP000307541"/>
    </source>
</evidence>
<sequence length="222" mass="23808">MSDNLMLVESAAVIDDCWNRIGVQGDKSCERLREHVHCRNCEVHAGAAIRLLERYASVQGDVEPVLEEQAVERCSLLVFRVAEEWLALATRGLVEVVAQMPIHSLPHQRSRSLLGVANVRGTLVACVALGELLGIATSAASAAGPRVIARMLILAGQGGPVVIPVDEVDGIHAIPLRSVQPAVRDGGLAVSQFASGVVQWQGRSITQLDDELLRQAISRSFA</sequence>
<feature type="domain" description="CheW-like" evidence="4">
    <location>
        <begin position="73"/>
        <end position="219"/>
    </location>
</feature>
<dbReference type="PROSITE" id="PS50851">
    <property type="entry name" value="CHEW"/>
    <property type="match status" value="1"/>
</dbReference>